<name>A0A7J7CRY2_TRIWF</name>
<dbReference type="Pfam" id="PF14368">
    <property type="entry name" value="LTP_2"/>
    <property type="match status" value="1"/>
</dbReference>
<dbReference type="Gene3D" id="1.10.110.10">
    <property type="entry name" value="Plant lipid-transfer and hydrophobic proteins"/>
    <property type="match status" value="1"/>
</dbReference>
<dbReference type="Proteomes" id="UP000593562">
    <property type="component" value="Unassembled WGS sequence"/>
</dbReference>
<evidence type="ECO:0000313" key="5">
    <source>
        <dbReference type="Proteomes" id="UP000593562"/>
    </source>
</evidence>
<feature type="domain" description="Bifunctional inhibitor/plant lipid transfer protein/seed storage helical" evidence="3">
    <location>
        <begin position="21"/>
        <end position="113"/>
    </location>
</feature>
<dbReference type="EMBL" id="JAAARO010000014">
    <property type="protein sequence ID" value="KAF5736882.1"/>
    <property type="molecule type" value="Genomic_DNA"/>
</dbReference>
<evidence type="ECO:0000256" key="2">
    <source>
        <dbReference type="SAM" id="SignalP"/>
    </source>
</evidence>
<feature type="region of interest" description="Disordered" evidence="1">
    <location>
        <begin position="135"/>
        <end position="187"/>
    </location>
</feature>
<evidence type="ECO:0000313" key="4">
    <source>
        <dbReference type="EMBL" id="KAF5736882.1"/>
    </source>
</evidence>
<sequence length="217" mass="22555">MASAMVISLLLASTVFLMYVNTAAQSSAPPPPGQEGCSNELISFSPCLPYVSAPPNNFTSTAPSKCCDAFASATDAGAENCLCYLLKQPMVLGFPLNESRVLSLPLVCSLRNASLATTESLDSLCSSAALPPLGNRTDTNFSPPNPGSGDVTSSTGLPSEPNLPPETVISSPALPNPIEEPPMDSSATEWIHNSNDCLLPGVVGFFVISHSALLLLR</sequence>
<dbReference type="OrthoDB" id="786778at2759"/>
<comment type="caution">
    <text evidence="4">The sequence shown here is derived from an EMBL/GenBank/DDBJ whole genome shotgun (WGS) entry which is preliminary data.</text>
</comment>
<keyword evidence="5" id="KW-1185">Reference proteome</keyword>
<gene>
    <name evidence="4" type="ORF">HS088_TW14G01037</name>
</gene>
<dbReference type="SUPFAM" id="SSF47699">
    <property type="entry name" value="Bifunctional inhibitor/lipid-transfer protein/seed storage 2S albumin"/>
    <property type="match status" value="1"/>
</dbReference>
<keyword evidence="2" id="KW-0732">Signal</keyword>
<reference evidence="4 5" key="1">
    <citation type="journal article" date="2020" name="Nat. Commun.">
        <title>Genome of Tripterygium wilfordii and identification of cytochrome P450 involved in triptolide biosynthesis.</title>
        <authorList>
            <person name="Tu L."/>
            <person name="Su P."/>
            <person name="Zhang Z."/>
            <person name="Gao L."/>
            <person name="Wang J."/>
            <person name="Hu T."/>
            <person name="Zhou J."/>
            <person name="Zhang Y."/>
            <person name="Zhao Y."/>
            <person name="Liu Y."/>
            <person name="Song Y."/>
            <person name="Tong Y."/>
            <person name="Lu Y."/>
            <person name="Yang J."/>
            <person name="Xu C."/>
            <person name="Jia M."/>
            <person name="Peters R.J."/>
            <person name="Huang L."/>
            <person name="Gao W."/>
        </authorList>
    </citation>
    <scope>NUCLEOTIDE SEQUENCE [LARGE SCALE GENOMIC DNA]</scope>
    <source>
        <strain evidence="5">cv. XIE 37</strain>
        <tissue evidence="4">Leaf</tissue>
    </source>
</reference>
<feature type="chain" id="PRO_5029898620" evidence="2">
    <location>
        <begin position="25"/>
        <end position="217"/>
    </location>
</feature>
<dbReference type="PANTHER" id="PTHR35747:SF2">
    <property type="entry name" value="NON-SPECIFIC LIPID TRANSFER PROTEIN GPI-ANCHORED 25"/>
    <property type="match status" value="1"/>
</dbReference>
<dbReference type="InterPro" id="IPR036312">
    <property type="entry name" value="Bifun_inhib/LTP/seed_sf"/>
</dbReference>
<organism evidence="4 5">
    <name type="scientific">Tripterygium wilfordii</name>
    <name type="common">Thunder God vine</name>
    <dbReference type="NCBI Taxonomy" id="458696"/>
    <lineage>
        <taxon>Eukaryota</taxon>
        <taxon>Viridiplantae</taxon>
        <taxon>Streptophyta</taxon>
        <taxon>Embryophyta</taxon>
        <taxon>Tracheophyta</taxon>
        <taxon>Spermatophyta</taxon>
        <taxon>Magnoliopsida</taxon>
        <taxon>eudicotyledons</taxon>
        <taxon>Gunneridae</taxon>
        <taxon>Pentapetalae</taxon>
        <taxon>rosids</taxon>
        <taxon>fabids</taxon>
        <taxon>Celastrales</taxon>
        <taxon>Celastraceae</taxon>
        <taxon>Tripterygium</taxon>
    </lineage>
</organism>
<evidence type="ECO:0000256" key="1">
    <source>
        <dbReference type="SAM" id="MobiDB-lite"/>
    </source>
</evidence>
<protein>
    <submittedName>
        <fullName evidence="4">Non-specific lipid-transfer protein-like protein</fullName>
    </submittedName>
</protein>
<dbReference type="InterPro" id="IPR053353">
    <property type="entry name" value="Plant_LTP_GPI-anchored"/>
</dbReference>
<dbReference type="InParanoid" id="A0A7J7CRY2"/>
<dbReference type="PANTHER" id="PTHR35747">
    <property type="entry name" value="BIFUNCTIONAL INHIBITOR/LIPID-TRANSFER PROTEIN/SEED STORAGE 2S ALBUMIN SUPERFAMILY PROTEIN"/>
    <property type="match status" value="1"/>
</dbReference>
<proteinExistence type="predicted"/>
<dbReference type="CDD" id="cd00010">
    <property type="entry name" value="AAI_LTSS"/>
    <property type="match status" value="1"/>
</dbReference>
<accession>A0A7J7CRY2</accession>
<feature type="signal peptide" evidence="2">
    <location>
        <begin position="1"/>
        <end position="24"/>
    </location>
</feature>
<dbReference type="AlphaFoldDB" id="A0A7J7CRY2"/>
<evidence type="ECO:0000259" key="3">
    <source>
        <dbReference type="Pfam" id="PF14368"/>
    </source>
</evidence>
<dbReference type="InterPro" id="IPR016140">
    <property type="entry name" value="Bifunc_inhib/LTP/seed_store"/>
</dbReference>